<evidence type="ECO:0000313" key="2">
    <source>
        <dbReference type="Proteomes" id="UP000005206"/>
    </source>
</evidence>
<protein>
    <submittedName>
        <fullName evidence="1">Uncharacterized protein</fullName>
    </submittedName>
</protein>
<dbReference type="GeneID" id="9670627"/>
<dbReference type="InParanoid" id="C7ZBL2"/>
<dbReference type="VEuPathDB" id="FungiDB:NECHADRAFT_88466"/>
<sequence>MSAEPVTQDDGIAENNDIVHKIASTSNLRELIQAVPSSYRAKLKDYLVGEYHIYRLHAKVQRTIWAYERHANEGSLPFCVSNVLNEPTLEFTSEFLRSTDGYAALEAFERQVAVARRNILNAAIQQKKAELGYLAARLGPNVAEWERLVYEAFEGILENCEGPSILPVQGSPHLDETPGPAVREFNCWRSQVMSPES</sequence>
<organism evidence="1 2">
    <name type="scientific">Fusarium vanettenii (strain ATCC MYA-4622 / CBS 123669 / FGSC 9596 / NRRL 45880 / 77-13-4)</name>
    <name type="common">Fusarium solani subsp. pisi</name>
    <dbReference type="NCBI Taxonomy" id="660122"/>
    <lineage>
        <taxon>Eukaryota</taxon>
        <taxon>Fungi</taxon>
        <taxon>Dikarya</taxon>
        <taxon>Ascomycota</taxon>
        <taxon>Pezizomycotina</taxon>
        <taxon>Sordariomycetes</taxon>
        <taxon>Hypocreomycetidae</taxon>
        <taxon>Hypocreales</taxon>
        <taxon>Nectriaceae</taxon>
        <taxon>Fusarium</taxon>
        <taxon>Fusarium solani species complex</taxon>
        <taxon>Fusarium vanettenii</taxon>
    </lineage>
</organism>
<reference evidence="1 2" key="1">
    <citation type="journal article" date="2009" name="PLoS Genet.">
        <title>The genome of Nectria haematococca: contribution of supernumerary chromosomes to gene expansion.</title>
        <authorList>
            <person name="Coleman J.J."/>
            <person name="Rounsley S.D."/>
            <person name="Rodriguez-Carres M."/>
            <person name="Kuo A."/>
            <person name="Wasmann C.C."/>
            <person name="Grimwood J."/>
            <person name="Schmutz J."/>
            <person name="Taga M."/>
            <person name="White G.J."/>
            <person name="Zhou S."/>
            <person name="Schwartz D.C."/>
            <person name="Freitag M."/>
            <person name="Ma L.J."/>
            <person name="Danchin E.G."/>
            <person name="Henrissat B."/>
            <person name="Coutinho P.M."/>
            <person name="Nelson D.R."/>
            <person name="Straney D."/>
            <person name="Napoli C.A."/>
            <person name="Barker B.M."/>
            <person name="Gribskov M."/>
            <person name="Rep M."/>
            <person name="Kroken S."/>
            <person name="Molnar I."/>
            <person name="Rensing C."/>
            <person name="Kennell J.C."/>
            <person name="Zamora J."/>
            <person name="Farman M.L."/>
            <person name="Selker E.U."/>
            <person name="Salamov A."/>
            <person name="Shapiro H."/>
            <person name="Pangilinan J."/>
            <person name="Lindquist E."/>
            <person name="Lamers C."/>
            <person name="Grigoriev I.V."/>
            <person name="Geiser D.M."/>
            <person name="Covert S.F."/>
            <person name="Temporini E."/>
            <person name="Vanetten H.D."/>
        </authorList>
    </citation>
    <scope>NUCLEOTIDE SEQUENCE [LARGE SCALE GENOMIC DNA]</scope>
    <source>
        <strain evidence="2">ATCC MYA-4622 / CBS 123669 / FGSC 9596 / NRRL 45880 / 77-13-4</strain>
    </source>
</reference>
<evidence type="ECO:0000313" key="1">
    <source>
        <dbReference type="EMBL" id="EEU38591.1"/>
    </source>
</evidence>
<dbReference type="HOGENOM" id="CLU_1384479_0_0_1"/>
<dbReference type="EMBL" id="GG698915">
    <property type="protein sequence ID" value="EEU38591.1"/>
    <property type="molecule type" value="Genomic_DNA"/>
</dbReference>
<dbReference type="RefSeq" id="XP_003044304.1">
    <property type="nucleotide sequence ID" value="XM_003044258.1"/>
</dbReference>
<dbReference type="AlphaFoldDB" id="C7ZBL2"/>
<keyword evidence="2" id="KW-1185">Reference proteome</keyword>
<name>C7ZBL2_FUSV7</name>
<proteinExistence type="predicted"/>
<gene>
    <name evidence="1" type="ORF">NECHADRAFT_88466</name>
</gene>
<dbReference type="OrthoDB" id="3599942at2759"/>
<accession>C7ZBL2</accession>
<dbReference type="KEGG" id="nhe:NECHADRAFT_88466"/>
<dbReference type="Proteomes" id="UP000005206">
    <property type="component" value="Chromosome 14"/>
</dbReference>